<name>A0A9D1G9J1_9FIRM</name>
<dbReference type="EMBL" id="DVKQ01000008">
    <property type="protein sequence ID" value="HIT37067.1"/>
    <property type="molecule type" value="Genomic_DNA"/>
</dbReference>
<gene>
    <name evidence="2" type="ORF">IAB59_01135</name>
</gene>
<comment type="caution">
    <text evidence="2">The sequence shown here is derived from an EMBL/GenBank/DDBJ whole genome shotgun (WGS) entry which is preliminary data.</text>
</comment>
<feature type="transmembrane region" description="Helical" evidence="1">
    <location>
        <begin position="185"/>
        <end position="209"/>
    </location>
</feature>
<protein>
    <submittedName>
        <fullName evidence="2">Uncharacterized protein</fullName>
    </submittedName>
</protein>
<keyword evidence="1" id="KW-0472">Membrane</keyword>
<feature type="transmembrane region" description="Helical" evidence="1">
    <location>
        <begin position="151"/>
        <end position="173"/>
    </location>
</feature>
<evidence type="ECO:0000313" key="3">
    <source>
        <dbReference type="Proteomes" id="UP000886833"/>
    </source>
</evidence>
<sequence>MKCPNCKREYKDNIFSCPYCGAINKEIYKDIKEVDLKKSSYASFKDDVRNKKFNFKKEIPLLIISIIIILLAYFLSYYYFSYIEDNLFLFKIITNYPLWLIIFIPLALFIYYKNFSLLSLILNLYFSIFIGVSICFSFFLPVALTNNGHRIFLSLLLIPIIIFIVFAMLKFVITTIKNKLLNHHAISYLVFMTSTLYLLVTMITIIIRITCY</sequence>
<proteinExistence type="predicted"/>
<dbReference type="Proteomes" id="UP000886833">
    <property type="component" value="Unassembled WGS sequence"/>
</dbReference>
<feature type="transmembrane region" description="Helical" evidence="1">
    <location>
        <begin position="124"/>
        <end position="145"/>
    </location>
</feature>
<keyword evidence="1" id="KW-1133">Transmembrane helix</keyword>
<keyword evidence="1" id="KW-0812">Transmembrane</keyword>
<dbReference type="AlphaFoldDB" id="A0A9D1G9J1"/>
<reference evidence="2" key="1">
    <citation type="submission" date="2020-10" db="EMBL/GenBank/DDBJ databases">
        <authorList>
            <person name="Gilroy R."/>
        </authorList>
    </citation>
    <scope>NUCLEOTIDE SEQUENCE</scope>
    <source>
        <strain evidence="2">CHK195-26880</strain>
    </source>
</reference>
<evidence type="ECO:0000256" key="1">
    <source>
        <dbReference type="SAM" id="Phobius"/>
    </source>
</evidence>
<organism evidence="2 3">
    <name type="scientific">Candidatus Onthousia faecipullorum</name>
    <dbReference type="NCBI Taxonomy" id="2840887"/>
    <lineage>
        <taxon>Bacteria</taxon>
        <taxon>Bacillati</taxon>
        <taxon>Bacillota</taxon>
        <taxon>Bacilli</taxon>
        <taxon>Candidatus Onthousia</taxon>
    </lineage>
</organism>
<evidence type="ECO:0000313" key="2">
    <source>
        <dbReference type="EMBL" id="HIT37067.1"/>
    </source>
</evidence>
<reference evidence="2" key="2">
    <citation type="journal article" date="2021" name="PeerJ">
        <title>Extensive microbial diversity within the chicken gut microbiome revealed by metagenomics and culture.</title>
        <authorList>
            <person name="Gilroy R."/>
            <person name="Ravi A."/>
            <person name="Getino M."/>
            <person name="Pursley I."/>
            <person name="Horton D.L."/>
            <person name="Alikhan N.F."/>
            <person name="Baker D."/>
            <person name="Gharbi K."/>
            <person name="Hall N."/>
            <person name="Watson M."/>
            <person name="Adriaenssens E.M."/>
            <person name="Foster-Nyarko E."/>
            <person name="Jarju S."/>
            <person name="Secka A."/>
            <person name="Antonio M."/>
            <person name="Oren A."/>
            <person name="Chaudhuri R.R."/>
            <person name="La Ragione R."/>
            <person name="Hildebrand F."/>
            <person name="Pallen M.J."/>
        </authorList>
    </citation>
    <scope>NUCLEOTIDE SEQUENCE</scope>
    <source>
        <strain evidence="2">CHK195-26880</strain>
    </source>
</reference>
<accession>A0A9D1G9J1</accession>
<feature type="transmembrane region" description="Helical" evidence="1">
    <location>
        <begin position="59"/>
        <end position="80"/>
    </location>
</feature>
<feature type="transmembrane region" description="Helical" evidence="1">
    <location>
        <begin position="92"/>
        <end position="112"/>
    </location>
</feature>